<organism evidence="3 4">
    <name type="scientific">Sulfurihydrogenibium yellowstonense SS-5</name>
    <dbReference type="NCBI Taxonomy" id="432331"/>
    <lineage>
        <taxon>Bacteria</taxon>
        <taxon>Pseudomonadati</taxon>
        <taxon>Aquificota</taxon>
        <taxon>Aquificia</taxon>
        <taxon>Aquificales</taxon>
        <taxon>Hydrogenothermaceae</taxon>
        <taxon>Sulfurihydrogenibium</taxon>
    </lineage>
</organism>
<dbReference type="InterPro" id="IPR036511">
    <property type="entry name" value="TGT-like_sf"/>
</dbReference>
<feature type="non-terminal residue" evidence="3">
    <location>
        <position position="202"/>
    </location>
</feature>
<dbReference type="InterPro" id="IPR002616">
    <property type="entry name" value="tRNA_ribo_trans-like"/>
</dbReference>
<feature type="domain" description="tRNA-guanine(15) transglycosylase-like" evidence="2">
    <location>
        <begin position="1"/>
        <end position="201"/>
    </location>
</feature>
<dbReference type="GO" id="GO:0008616">
    <property type="term" value="P:tRNA queuosine(34) biosynthetic process"/>
    <property type="evidence" value="ECO:0007669"/>
    <property type="project" value="TreeGrafter"/>
</dbReference>
<dbReference type="AlphaFoldDB" id="C4FLF5"/>
<dbReference type="EMBL" id="ABZS01000152">
    <property type="protein sequence ID" value="EEP60100.1"/>
    <property type="molecule type" value="Genomic_DNA"/>
</dbReference>
<evidence type="ECO:0000313" key="3">
    <source>
        <dbReference type="EMBL" id="EEP60100.1"/>
    </source>
</evidence>
<evidence type="ECO:0000259" key="2">
    <source>
        <dbReference type="Pfam" id="PF01702"/>
    </source>
</evidence>
<dbReference type="Gene3D" id="3.20.20.105">
    <property type="entry name" value="Queuine tRNA-ribosyltransferase-like"/>
    <property type="match status" value="1"/>
</dbReference>
<dbReference type="SUPFAM" id="SSF51713">
    <property type="entry name" value="tRNA-guanine transglycosylase"/>
    <property type="match status" value="1"/>
</dbReference>
<name>C4FLF5_9AQUI</name>
<gene>
    <name evidence="3" type="ORF">SULYE_1409</name>
</gene>
<evidence type="ECO:0000313" key="4">
    <source>
        <dbReference type="Proteomes" id="UP000005540"/>
    </source>
</evidence>
<keyword evidence="3" id="KW-0328">Glycosyltransferase</keyword>
<dbReference type="Proteomes" id="UP000005540">
    <property type="component" value="Unassembled WGS sequence"/>
</dbReference>
<accession>C4FLF5</accession>
<reference evidence="3 4" key="1">
    <citation type="submission" date="2009-04" db="EMBL/GenBank/DDBJ databases">
        <authorList>
            <person name="Reysenbach A.-L."/>
            <person name="Heidelberg J.F."/>
            <person name="Nelson W.C."/>
        </authorList>
    </citation>
    <scope>NUCLEOTIDE SEQUENCE [LARGE SCALE GENOMIC DNA]</scope>
    <source>
        <strain evidence="3 4">SS-5</strain>
    </source>
</reference>
<dbReference type="Pfam" id="PF01702">
    <property type="entry name" value="TGT"/>
    <property type="match status" value="1"/>
</dbReference>
<proteinExistence type="predicted"/>
<dbReference type="InterPro" id="IPR050076">
    <property type="entry name" value="ArchSynthase1/Queuine_TRR"/>
</dbReference>
<dbReference type="EC" id="2.4.2.29" evidence="3"/>
<evidence type="ECO:0000256" key="1">
    <source>
        <dbReference type="ARBA" id="ARBA00022694"/>
    </source>
</evidence>
<dbReference type="NCBIfam" id="TIGR00449">
    <property type="entry name" value="tgt_general"/>
    <property type="match status" value="1"/>
</dbReference>
<keyword evidence="4" id="KW-1185">Reference proteome</keyword>
<sequence length="202" mass="22716">MPVGTQGTVKAITMKHLEEINAQIILGNTYHLYLRPGLEVLKKFGGLHNFSSWQKPILTDSGGFQVFSLAAGKEKEGKQKAQVVITEEGVKFKSHLDGSWHFFTPEFVVEIQEIIGSDIMMPLDECPPYPSSHQYALESLKRTIRWLERSKKAKKNPNQALFGIIQGSTYEDLRRESALRTIELDMDGYSVGGLSVGEPKEY</sequence>
<dbReference type="GO" id="GO:0005829">
    <property type="term" value="C:cytosol"/>
    <property type="evidence" value="ECO:0007669"/>
    <property type="project" value="TreeGrafter"/>
</dbReference>
<keyword evidence="3" id="KW-0808">Transferase</keyword>
<comment type="caution">
    <text evidence="3">The sequence shown here is derived from an EMBL/GenBank/DDBJ whole genome shotgun (WGS) entry which is preliminary data.</text>
</comment>
<keyword evidence="1" id="KW-0819">tRNA processing</keyword>
<dbReference type="PANTHER" id="PTHR46499:SF1">
    <property type="entry name" value="QUEUINE TRNA-RIBOSYLTRANSFERASE"/>
    <property type="match status" value="1"/>
</dbReference>
<dbReference type="PANTHER" id="PTHR46499">
    <property type="entry name" value="QUEUINE TRNA-RIBOSYLTRANSFERASE"/>
    <property type="match status" value="1"/>
</dbReference>
<dbReference type="GO" id="GO:0016757">
    <property type="term" value="F:glycosyltransferase activity"/>
    <property type="evidence" value="ECO:0007669"/>
    <property type="project" value="UniProtKB-KW"/>
</dbReference>
<protein>
    <submittedName>
        <fullName evidence="3">Queuine tRNA-ribosyltransferase</fullName>
        <ecNumber evidence="3">2.4.2.29</ecNumber>
    </submittedName>
</protein>